<dbReference type="Gene3D" id="3.30.70.100">
    <property type="match status" value="1"/>
</dbReference>
<dbReference type="RefSeq" id="WP_147920631.1">
    <property type="nucleotide sequence ID" value="NZ_VRTY01000012.1"/>
</dbReference>
<evidence type="ECO:0000259" key="1">
    <source>
        <dbReference type="PROSITE" id="PS51725"/>
    </source>
</evidence>
<dbReference type="InterPro" id="IPR007138">
    <property type="entry name" value="ABM_dom"/>
</dbReference>
<dbReference type="InterPro" id="IPR011008">
    <property type="entry name" value="Dimeric_a/b-barrel"/>
</dbReference>
<evidence type="ECO:0000313" key="3">
    <source>
        <dbReference type="Proteomes" id="UP000321926"/>
    </source>
</evidence>
<keyword evidence="2" id="KW-0503">Monooxygenase</keyword>
<protein>
    <submittedName>
        <fullName evidence="2">Antibiotic biosynthesis monooxygenase</fullName>
    </submittedName>
</protein>
<dbReference type="AlphaFoldDB" id="A0A5C8KC25"/>
<dbReference type="Pfam" id="PF03992">
    <property type="entry name" value="ABM"/>
    <property type="match status" value="1"/>
</dbReference>
<dbReference type="SUPFAM" id="SSF54909">
    <property type="entry name" value="Dimeric alpha+beta barrel"/>
    <property type="match status" value="1"/>
</dbReference>
<dbReference type="GO" id="GO:0004497">
    <property type="term" value="F:monooxygenase activity"/>
    <property type="evidence" value="ECO:0007669"/>
    <property type="project" value="UniProtKB-KW"/>
</dbReference>
<dbReference type="EMBL" id="VRTY01000012">
    <property type="protein sequence ID" value="TXK50505.1"/>
    <property type="molecule type" value="Genomic_DNA"/>
</dbReference>
<name>A0A5C8KC25_9BACT</name>
<gene>
    <name evidence="2" type="ORF">FVR03_04800</name>
</gene>
<evidence type="ECO:0000313" key="2">
    <source>
        <dbReference type="EMBL" id="TXK50505.1"/>
    </source>
</evidence>
<proteinExistence type="predicted"/>
<keyword evidence="2" id="KW-0560">Oxidoreductase</keyword>
<accession>A0A5C8KC25</accession>
<dbReference type="Proteomes" id="UP000321926">
    <property type="component" value="Unassembled WGS sequence"/>
</dbReference>
<comment type="caution">
    <text evidence="2">The sequence shown here is derived from an EMBL/GenBank/DDBJ whole genome shotgun (WGS) entry which is preliminary data.</text>
</comment>
<reference evidence="2 3" key="1">
    <citation type="submission" date="2019-08" db="EMBL/GenBank/DDBJ databases">
        <authorList>
            <person name="Shi S."/>
        </authorList>
    </citation>
    <scope>NUCLEOTIDE SEQUENCE [LARGE SCALE GENOMIC DNA]</scope>
    <source>
        <strain evidence="2 3">GY10130</strain>
    </source>
</reference>
<feature type="domain" description="ABM" evidence="1">
    <location>
        <begin position="2"/>
        <end position="95"/>
    </location>
</feature>
<dbReference type="OrthoDB" id="1120859at2"/>
<organism evidence="2 3">
    <name type="scientific">Pontibacter qinzhouensis</name>
    <dbReference type="NCBI Taxonomy" id="2603253"/>
    <lineage>
        <taxon>Bacteria</taxon>
        <taxon>Pseudomonadati</taxon>
        <taxon>Bacteroidota</taxon>
        <taxon>Cytophagia</taxon>
        <taxon>Cytophagales</taxon>
        <taxon>Hymenobacteraceae</taxon>
        <taxon>Pontibacter</taxon>
    </lineage>
</organism>
<dbReference type="PROSITE" id="PS51725">
    <property type="entry name" value="ABM"/>
    <property type="match status" value="1"/>
</dbReference>
<keyword evidence="3" id="KW-1185">Reference proteome</keyword>
<sequence length="97" mass="11594">MLIRIVRMTFREEETEAFLAIFRNSRDKIQSFAGCRHVELLQDLHQPNVFSTYSLWDSEEHLNAYRQSELFQSVWKETKALFAAKPQAWSHRHLIVD</sequence>